<accession>A0A6J7CWV3</accession>
<dbReference type="EMBL" id="CAFBLQ010000008">
    <property type="protein sequence ID" value="CAB4859423.1"/>
    <property type="molecule type" value="Genomic_DNA"/>
</dbReference>
<dbReference type="Gene3D" id="3.10.129.10">
    <property type="entry name" value="Hotdog Thioesterase"/>
    <property type="match status" value="1"/>
</dbReference>
<dbReference type="InterPro" id="IPR029069">
    <property type="entry name" value="HotDog_dom_sf"/>
</dbReference>
<evidence type="ECO:0000313" key="2">
    <source>
        <dbReference type="EMBL" id="CAB4859423.1"/>
    </source>
</evidence>
<proteinExistence type="predicted"/>
<sequence length="131" mass="13799">MSPDTSSFPAVTDTVTQAEIDVYAELSTDFNPLHVDPEAAAASEFGGIIAHGPIALHAFFRAATQWLGTEAAPAGSNIRITYRAPTRPGDRITCRLVEASETEPGHFEVSAECVNQDETVVVSIAATLVAA</sequence>
<dbReference type="PANTHER" id="PTHR43437">
    <property type="entry name" value="HYDROXYACYL-THIOESTER DEHYDRATASE TYPE 2, MITOCHONDRIAL-RELATED"/>
    <property type="match status" value="1"/>
</dbReference>
<protein>
    <submittedName>
        <fullName evidence="2">Unannotated protein</fullName>
    </submittedName>
</protein>
<dbReference type="InterPro" id="IPR002539">
    <property type="entry name" value="MaoC-like_dom"/>
</dbReference>
<dbReference type="SUPFAM" id="SSF54637">
    <property type="entry name" value="Thioesterase/thiol ester dehydrase-isomerase"/>
    <property type="match status" value="1"/>
</dbReference>
<evidence type="ECO:0000259" key="1">
    <source>
        <dbReference type="Pfam" id="PF01575"/>
    </source>
</evidence>
<gene>
    <name evidence="2" type="ORF">UFOPK3423_00145</name>
</gene>
<dbReference type="InterPro" id="IPR050965">
    <property type="entry name" value="UPF0336/Enoyl-CoA_hydratase"/>
</dbReference>
<name>A0A6J7CWV3_9ZZZZ</name>
<organism evidence="2">
    <name type="scientific">freshwater metagenome</name>
    <dbReference type="NCBI Taxonomy" id="449393"/>
    <lineage>
        <taxon>unclassified sequences</taxon>
        <taxon>metagenomes</taxon>
        <taxon>ecological metagenomes</taxon>
    </lineage>
</organism>
<reference evidence="2" key="1">
    <citation type="submission" date="2020-05" db="EMBL/GenBank/DDBJ databases">
        <authorList>
            <person name="Chiriac C."/>
            <person name="Salcher M."/>
            <person name="Ghai R."/>
            <person name="Kavagutti S V."/>
        </authorList>
    </citation>
    <scope>NUCLEOTIDE SEQUENCE</scope>
</reference>
<dbReference type="GO" id="GO:0019171">
    <property type="term" value="F:(3R)-hydroxyacyl-[acyl-carrier-protein] dehydratase activity"/>
    <property type="evidence" value="ECO:0007669"/>
    <property type="project" value="TreeGrafter"/>
</dbReference>
<dbReference type="Pfam" id="PF01575">
    <property type="entry name" value="MaoC_dehydratas"/>
    <property type="match status" value="1"/>
</dbReference>
<feature type="domain" description="MaoC-like" evidence="1">
    <location>
        <begin position="11"/>
        <end position="100"/>
    </location>
</feature>
<dbReference type="CDD" id="cd03441">
    <property type="entry name" value="R_hydratase_like"/>
    <property type="match status" value="1"/>
</dbReference>
<dbReference type="PANTHER" id="PTHR43437:SF3">
    <property type="entry name" value="HYDROXYACYL-THIOESTER DEHYDRATASE TYPE 2, MITOCHONDRIAL"/>
    <property type="match status" value="1"/>
</dbReference>
<dbReference type="AlphaFoldDB" id="A0A6J7CWV3"/>
<dbReference type="GO" id="GO:0006633">
    <property type="term" value="P:fatty acid biosynthetic process"/>
    <property type="evidence" value="ECO:0007669"/>
    <property type="project" value="TreeGrafter"/>
</dbReference>